<keyword evidence="4" id="KW-0804">Transcription</keyword>
<dbReference type="AlphaFoldDB" id="A0AAU7ZQ16"/>
<feature type="domain" description="RNA polymerase sigma-70 region 2" evidence="5">
    <location>
        <begin position="19"/>
        <end position="81"/>
    </location>
</feature>
<evidence type="ECO:0000259" key="5">
    <source>
        <dbReference type="Pfam" id="PF04542"/>
    </source>
</evidence>
<dbReference type="SUPFAM" id="SSF88946">
    <property type="entry name" value="Sigma2 domain of RNA polymerase sigma factors"/>
    <property type="match status" value="1"/>
</dbReference>
<dbReference type="EMBL" id="CP132942">
    <property type="protein sequence ID" value="XCB33025.1"/>
    <property type="molecule type" value="Genomic_DNA"/>
</dbReference>
<evidence type="ECO:0000256" key="2">
    <source>
        <dbReference type="ARBA" id="ARBA00023015"/>
    </source>
</evidence>
<evidence type="ECO:0000256" key="4">
    <source>
        <dbReference type="ARBA" id="ARBA00023163"/>
    </source>
</evidence>
<evidence type="ECO:0000259" key="6">
    <source>
        <dbReference type="Pfam" id="PF08281"/>
    </source>
</evidence>
<name>A0AAU7ZQ16_9BACT</name>
<dbReference type="CDD" id="cd06171">
    <property type="entry name" value="Sigma70_r4"/>
    <property type="match status" value="1"/>
</dbReference>
<dbReference type="InterPro" id="IPR014284">
    <property type="entry name" value="RNA_pol_sigma-70_dom"/>
</dbReference>
<keyword evidence="2" id="KW-0805">Transcription regulation</keyword>
<dbReference type="GO" id="GO:0003677">
    <property type="term" value="F:DNA binding"/>
    <property type="evidence" value="ECO:0007669"/>
    <property type="project" value="InterPro"/>
</dbReference>
<evidence type="ECO:0000313" key="7">
    <source>
        <dbReference type="EMBL" id="XCB33025.1"/>
    </source>
</evidence>
<dbReference type="InterPro" id="IPR013324">
    <property type="entry name" value="RNA_pol_sigma_r3/r4-like"/>
</dbReference>
<comment type="similarity">
    <text evidence="1">Belongs to the sigma-70 factor family. ECF subfamily.</text>
</comment>
<dbReference type="Gene3D" id="1.10.10.10">
    <property type="entry name" value="Winged helix-like DNA-binding domain superfamily/Winged helix DNA-binding domain"/>
    <property type="match status" value="1"/>
</dbReference>
<evidence type="ECO:0000256" key="1">
    <source>
        <dbReference type="ARBA" id="ARBA00010641"/>
    </source>
</evidence>
<reference evidence="7" key="2">
    <citation type="journal article" date="2024" name="Environ. Microbiol.">
        <title>Genome analysis and description of Tunturibacter gen. nov. expands the diversity of Terriglobia in tundra soils.</title>
        <authorList>
            <person name="Messyasz A."/>
            <person name="Mannisto M.K."/>
            <person name="Kerkhof L.J."/>
            <person name="Haggblom M.M."/>
        </authorList>
    </citation>
    <scope>NUCLEOTIDE SEQUENCE</scope>
    <source>
        <strain evidence="7">X5P6</strain>
    </source>
</reference>
<dbReference type="InterPro" id="IPR036388">
    <property type="entry name" value="WH-like_DNA-bd_sf"/>
</dbReference>
<dbReference type="NCBIfam" id="TIGR02937">
    <property type="entry name" value="sigma70-ECF"/>
    <property type="match status" value="1"/>
</dbReference>
<dbReference type="Gene3D" id="1.10.1740.10">
    <property type="match status" value="1"/>
</dbReference>
<dbReference type="InterPro" id="IPR007627">
    <property type="entry name" value="RNA_pol_sigma70_r2"/>
</dbReference>
<dbReference type="KEGG" id="tpsc:RBB77_21810"/>
<evidence type="ECO:0000256" key="3">
    <source>
        <dbReference type="ARBA" id="ARBA00023082"/>
    </source>
</evidence>
<dbReference type="Pfam" id="PF04542">
    <property type="entry name" value="Sigma70_r2"/>
    <property type="match status" value="1"/>
</dbReference>
<proteinExistence type="inferred from homology"/>
<feature type="domain" description="RNA polymerase sigma factor 70 region 4 type 2" evidence="6">
    <location>
        <begin position="115"/>
        <end position="167"/>
    </location>
</feature>
<dbReference type="RefSeq" id="WP_353063867.1">
    <property type="nucleotide sequence ID" value="NZ_CP132942.1"/>
</dbReference>
<dbReference type="SUPFAM" id="SSF88659">
    <property type="entry name" value="Sigma3 and sigma4 domains of RNA polymerase sigma factors"/>
    <property type="match status" value="1"/>
</dbReference>
<dbReference type="PANTHER" id="PTHR43133">
    <property type="entry name" value="RNA POLYMERASE ECF-TYPE SIGMA FACTO"/>
    <property type="match status" value="1"/>
</dbReference>
<gene>
    <name evidence="7" type="ORF">RBB77_21810</name>
</gene>
<dbReference type="GO" id="GO:0016987">
    <property type="term" value="F:sigma factor activity"/>
    <property type="evidence" value="ECO:0007669"/>
    <property type="project" value="UniProtKB-KW"/>
</dbReference>
<dbReference type="GO" id="GO:0006352">
    <property type="term" value="P:DNA-templated transcription initiation"/>
    <property type="evidence" value="ECO:0007669"/>
    <property type="project" value="InterPro"/>
</dbReference>
<sequence length="187" mass="21087">MSLTPEGSPVVEAAAGIEHIDGLFSYALVLTRNRSEAEDLVQETYVRAIRAIGSLRTGSNVKGWLFTILRNIWFNQLRQRRAAKVVAMDGEESATDIAGTAKDPYAFYVSKMEHEQVREAIQRLPADFREVILLREFEELSYQEIATILDCPAGTVMSRLARARTKLRKLLSTAFKTSDFAKKEVME</sequence>
<accession>A0AAU7ZQ16</accession>
<keyword evidence="3" id="KW-0731">Sigma factor</keyword>
<dbReference type="InterPro" id="IPR013325">
    <property type="entry name" value="RNA_pol_sigma_r2"/>
</dbReference>
<dbReference type="PANTHER" id="PTHR43133:SF25">
    <property type="entry name" value="RNA POLYMERASE SIGMA FACTOR RFAY-RELATED"/>
    <property type="match status" value="1"/>
</dbReference>
<dbReference type="InterPro" id="IPR039425">
    <property type="entry name" value="RNA_pol_sigma-70-like"/>
</dbReference>
<dbReference type="Pfam" id="PF08281">
    <property type="entry name" value="Sigma70_r4_2"/>
    <property type="match status" value="1"/>
</dbReference>
<dbReference type="InterPro" id="IPR013249">
    <property type="entry name" value="RNA_pol_sigma70_r4_t2"/>
</dbReference>
<organism evidence="7">
    <name type="scientific">Tunturiibacter psychrotolerans</name>
    <dbReference type="NCBI Taxonomy" id="3069686"/>
    <lineage>
        <taxon>Bacteria</taxon>
        <taxon>Pseudomonadati</taxon>
        <taxon>Acidobacteriota</taxon>
        <taxon>Terriglobia</taxon>
        <taxon>Terriglobales</taxon>
        <taxon>Acidobacteriaceae</taxon>
        <taxon>Tunturiibacter</taxon>
    </lineage>
</organism>
<reference evidence="7" key="1">
    <citation type="submission" date="2023-08" db="EMBL/GenBank/DDBJ databases">
        <authorList>
            <person name="Messyasz A."/>
            <person name="Mannisto M.K."/>
            <person name="Kerkhof L.J."/>
            <person name="Haggblom M."/>
        </authorList>
    </citation>
    <scope>NUCLEOTIDE SEQUENCE</scope>
    <source>
        <strain evidence="7">X5P6</strain>
    </source>
</reference>
<protein>
    <submittedName>
        <fullName evidence="7">Sigma-70 family RNA polymerase sigma factor</fullName>
    </submittedName>
</protein>